<evidence type="ECO:0000259" key="1">
    <source>
        <dbReference type="PROSITE" id="PS50127"/>
    </source>
</evidence>
<dbReference type="AlphaFoldDB" id="A0A4C1TZL6"/>
<dbReference type="InterPro" id="IPR016135">
    <property type="entry name" value="UBQ-conjugating_enzyme/RWD"/>
</dbReference>
<gene>
    <name evidence="2" type="primary">ube2w</name>
    <name evidence="2" type="ORF">EVAR_102049_1</name>
</gene>
<evidence type="ECO:0000313" key="3">
    <source>
        <dbReference type="Proteomes" id="UP000299102"/>
    </source>
</evidence>
<dbReference type="PROSITE" id="PS50127">
    <property type="entry name" value="UBC_2"/>
    <property type="match status" value="1"/>
</dbReference>
<dbReference type="Pfam" id="PF00179">
    <property type="entry name" value="UQ_con"/>
    <property type="match status" value="1"/>
</dbReference>
<keyword evidence="3" id="KW-1185">Reference proteome</keyword>
<evidence type="ECO:0000313" key="2">
    <source>
        <dbReference type="EMBL" id="GBP19502.1"/>
    </source>
</evidence>
<accession>A0A4C1TZL6</accession>
<reference evidence="2 3" key="1">
    <citation type="journal article" date="2019" name="Commun. Biol.">
        <title>The bagworm genome reveals a unique fibroin gene that provides high tensile strength.</title>
        <authorList>
            <person name="Kono N."/>
            <person name="Nakamura H."/>
            <person name="Ohtoshi R."/>
            <person name="Tomita M."/>
            <person name="Numata K."/>
            <person name="Arakawa K."/>
        </authorList>
    </citation>
    <scope>NUCLEOTIDE SEQUENCE [LARGE SCALE GENOMIC DNA]</scope>
</reference>
<name>A0A4C1TZL6_EUMVA</name>
<dbReference type="InterPro" id="IPR000608">
    <property type="entry name" value="UBC"/>
</dbReference>
<dbReference type="STRING" id="151549.A0A4C1TZL6"/>
<protein>
    <submittedName>
        <fullName evidence="2">Ubiquitin-conjugating enzyme E2 W</fullName>
    </submittedName>
</protein>
<dbReference type="Gene3D" id="3.10.110.10">
    <property type="entry name" value="Ubiquitin Conjugating Enzyme"/>
    <property type="match status" value="1"/>
</dbReference>
<dbReference type="OrthoDB" id="406833at2759"/>
<sequence>MSSQEAQTLTGHGRSARSRGLQYVSLGACGIGGGDRRPGLGAALFEDPRGYKQKREIFIVLRHSRREMFKLAFLWPLPPVLLSYFHSPNFLLLDILFSFKSTEHLRGQQRTDNSVERRLQKELMSLMKEPPPGVTVDGDQASQNLTLWTVHMEGVPGTLYEGEKFVLQFKFTNKYPFDSPEKFQGTNKLANHQRVVGDALHLHQSVARLLSRNMIFDGDGRASEVMEWGMAHQN</sequence>
<proteinExistence type="predicted"/>
<organism evidence="2 3">
    <name type="scientific">Eumeta variegata</name>
    <name type="common">Bagworm moth</name>
    <name type="synonym">Eumeta japonica</name>
    <dbReference type="NCBI Taxonomy" id="151549"/>
    <lineage>
        <taxon>Eukaryota</taxon>
        <taxon>Metazoa</taxon>
        <taxon>Ecdysozoa</taxon>
        <taxon>Arthropoda</taxon>
        <taxon>Hexapoda</taxon>
        <taxon>Insecta</taxon>
        <taxon>Pterygota</taxon>
        <taxon>Neoptera</taxon>
        <taxon>Endopterygota</taxon>
        <taxon>Lepidoptera</taxon>
        <taxon>Glossata</taxon>
        <taxon>Ditrysia</taxon>
        <taxon>Tineoidea</taxon>
        <taxon>Psychidae</taxon>
        <taxon>Oiketicinae</taxon>
        <taxon>Eumeta</taxon>
    </lineage>
</organism>
<comment type="caution">
    <text evidence="2">The sequence shown here is derived from an EMBL/GenBank/DDBJ whole genome shotgun (WGS) entry which is preliminary data.</text>
</comment>
<dbReference type="Proteomes" id="UP000299102">
    <property type="component" value="Unassembled WGS sequence"/>
</dbReference>
<feature type="domain" description="UBC core" evidence="1">
    <location>
        <begin position="114"/>
        <end position="234"/>
    </location>
</feature>
<dbReference type="InterPro" id="IPR050113">
    <property type="entry name" value="Ub_conjugating_enzyme"/>
</dbReference>
<dbReference type="PANTHER" id="PTHR24067">
    <property type="entry name" value="UBIQUITIN-CONJUGATING ENZYME E2"/>
    <property type="match status" value="1"/>
</dbReference>
<dbReference type="EMBL" id="BGZK01000109">
    <property type="protein sequence ID" value="GBP19502.1"/>
    <property type="molecule type" value="Genomic_DNA"/>
</dbReference>
<dbReference type="SUPFAM" id="SSF54495">
    <property type="entry name" value="UBC-like"/>
    <property type="match status" value="1"/>
</dbReference>